<reference evidence="1 2" key="1">
    <citation type="submission" date="2018-05" db="EMBL/GenBank/DDBJ databases">
        <authorList>
            <consortium name="IHU Genomes"/>
        </authorList>
    </citation>
    <scope>NUCLEOTIDE SEQUENCE [LARGE SCALE GENOMIC DNA]</scope>
    <source>
        <strain evidence="1 2">P7336</strain>
    </source>
</reference>
<protein>
    <submittedName>
        <fullName evidence="1">Uncharacterized protein</fullName>
    </submittedName>
</protein>
<gene>
    <name evidence="1" type="ORF">MSP7336_01727</name>
</gene>
<dbReference type="Proteomes" id="UP000252015">
    <property type="component" value="Unassembled WGS sequence"/>
</dbReference>
<evidence type="ECO:0000313" key="2">
    <source>
        <dbReference type="Proteomes" id="UP000252015"/>
    </source>
</evidence>
<dbReference type="EMBL" id="UEGW01000001">
    <property type="protein sequence ID" value="SRX93489.1"/>
    <property type="molecule type" value="Genomic_DNA"/>
</dbReference>
<accession>A0A375YX77</accession>
<name>A0A375YX77_MYCSH</name>
<proteinExistence type="predicted"/>
<dbReference type="AlphaFoldDB" id="A0A375YX77"/>
<keyword evidence="2" id="KW-1185">Reference proteome</keyword>
<evidence type="ECO:0000313" key="1">
    <source>
        <dbReference type="EMBL" id="SRX93489.1"/>
    </source>
</evidence>
<organism evidence="1 2">
    <name type="scientific">Mycobacterium shimoidei</name>
    <dbReference type="NCBI Taxonomy" id="29313"/>
    <lineage>
        <taxon>Bacteria</taxon>
        <taxon>Bacillati</taxon>
        <taxon>Actinomycetota</taxon>
        <taxon>Actinomycetes</taxon>
        <taxon>Mycobacteriales</taxon>
        <taxon>Mycobacteriaceae</taxon>
        <taxon>Mycobacterium</taxon>
    </lineage>
</organism>
<sequence>MRTRSPLHPRIVVAFLGAALGTGLGVGIGHSPVAVADAIDDAWPYLTPSPEFSYPYYSAAILPGYRGPLTAPAPDVNDVIYVHQPDPLGLPVDDEWYTVHSTFSYTPILGGESHSVVTAVLDGSAFPHVGTVEDASTFFPFIPVRFNEPGLEPLFVNSYLNDPALGFADAFTVQGFFGSGVGITNTYISDAAGIKDVLSAYGLPTVTVFEFPAADPGAPATDLSQLMAEFTALF</sequence>